<dbReference type="Gene3D" id="3.30.505.10">
    <property type="entry name" value="SH2 domain"/>
    <property type="match status" value="1"/>
</dbReference>
<dbReference type="FunFam" id="3.30.505.10:FF:000003">
    <property type="entry name" value="Signal transducer and activator of transcription"/>
    <property type="match status" value="1"/>
</dbReference>
<feature type="domain" description="SH2" evidence="4">
    <location>
        <begin position="59"/>
        <end position="173"/>
    </location>
</feature>
<evidence type="ECO:0000256" key="3">
    <source>
        <dbReference type="PROSITE-ProRule" id="PRU00191"/>
    </source>
</evidence>
<evidence type="ECO:0000256" key="2">
    <source>
        <dbReference type="ARBA" id="ARBA00022999"/>
    </source>
</evidence>
<dbReference type="InterPro" id="IPR008967">
    <property type="entry name" value="p53-like_TF_DNA-bd_sf"/>
</dbReference>
<dbReference type="SUPFAM" id="SSF49417">
    <property type="entry name" value="p53-like transcription factors"/>
    <property type="match status" value="1"/>
</dbReference>
<dbReference type="OMA" id="MDVESAQ"/>
<evidence type="ECO:0000259" key="4">
    <source>
        <dbReference type="PROSITE" id="PS50001"/>
    </source>
</evidence>
<organism evidence="5 6">
    <name type="scientific">Salmo trutta</name>
    <name type="common">Brown trout</name>
    <dbReference type="NCBI Taxonomy" id="8032"/>
    <lineage>
        <taxon>Eukaryota</taxon>
        <taxon>Metazoa</taxon>
        <taxon>Chordata</taxon>
        <taxon>Craniata</taxon>
        <taxon>Vertebrata</taxon>
        <taxon>Euteleostomi</taxon>
        <taxon>Actinopterygii</taxon>
        <taxon>Neopterygii</taxon>
        <taxon>Teleostei</taxon>
        <taxon>Protacanthopterygii</taxon>
        <taxon>Salmoniformes</taxon>
        <taxon>Salmonidae</taxon>
        <taxon>Salmoninae</taxon>
        <taxon>Salmo</taxon>
    </lineage>
</organism>
<dbReference type="GO" id="GO:0007165">
    <property type="term" value="P:signal transduction"/>
    <property type="evidence" value="ECO:0007669"/>
    <property type="project" value="InterPro"/>
</dbReference>
<comment type="similarity">
    <text evidence="1">Belongs to the transcription factor STAT family.</text>
</comment>
<reference evidence="5" key="1">
    <citation type="submission" date="2025-08" db="UniProtKB">
        <authorList>
            <consortium name="Ensembl"/>
        </authorList>
    </citation>
    <scope>IDENTIFICATION</scope>
</reference>
<dbReference type="SUPFAM" id="SSF55550">
    <property type="entry name" value="SH2 domain"/>
    <property type="match status" value="1"/>
</dbReference>
<dbReference type="InterPro" id="IPR036860">
    <property type="entry name" value="SH2_dom_sf"/>
</dbReference>
<dbReference type="Pfam" id="PF00017">
    <property type="entry name" value="SH2"/>
    <property type="match status" value="1"/>
</dbReference>
<name>A0A673YIW2_SALTR</name>
<dbReference type="Ensembl" id="ENSSTUT00000035910.1">
    <property type="protein sequence ID" value="ENSSTUP00000034364.1"/>
    <property type="gene ID" value="ENSSTUG00000014675.1"/>
</dbReference>
<dbReference type="InterPro" id="IPR001217">
    <property type="entry name" value="STAT"/>
</dbReference>
<dbReference type="Proteomes" id="UP000472277">
    <property type="component" value="Chromosome 20"/>
</dbReference>
<dbReference type="PROSITE" id="PS50001">
    <property type="entry name" value="SH2"/>
    <property type="match status" value="1"/>
</dbReference>
<dbReference type="InParanoid" id="A0A673YIW2"/>
<accession>A0A673YIW2</accession>
<reference evidence="5" key="2">
    <citation type="submission" date="2025-09" db="UniProtKB">
        <authorList>
            <consortium name="Ensembl"/>
        </authorList>
    </citation>
    <scope>IDENTIFICATION</scope>
</reference>
<dbReference type="AlphaFoldDB" id="A0A673YIW2"/>
<dbReference type="GO" id="GO:0003700">
    <property type="term" value="F:DNA-binding transcription factor activity"/>
    <property type="evidence" value="ECO:0007669"/>
    <property type="project" value="InterPro"/>
</dbReference>
<dbReference type="GeneTree" id="ENSGT01050000244905"/>
<evidence type="ECO:0000256" key="1">
    <source>
        <dbReference type="ARBA" id="ARBA00005586"/>
    </source>
</evidence>
<evidence type="ECO:0000313" key="6">
    <source>
        <dbReference type="Proteomes" id="UP000472277"/>
    </source>
</evidence>
<protein>
    <recommendedName>
        <fullName evidence="4">SH2 domain-containing protein</fullName>
    </recommendedName>
</protein>
<evidence type="ECO:0000313" key="5">
    <source>
        <dbReference type="Ensembl" id="ENSSTUP00000034364.1"/>
    </source>
</evidence>
<keyword evidence="6" id="KW-1185">Reference proteome</keyword>
<keyword evidence="2 3" id="KW-0727">SH2 domain</keyword>
<dbReference type="Gene3D" id="1.10.238.10">
    <property type="entry name" value="EF-hand"/>
    <property type="match status" value="1"/>
</dbReference>
<sequence length="204" mass="23179">MSCIPCGPCRCILKKDGASVPTPLHRPSLLTIHRLTLISLLSSMVKQNVNEKSFPFWLWIEGILDLIKRHLLCLCIMGFVSKEREKALLKDKEPGTFLLRFSESSREGAITFTWVEDVHFHAVEPYTKKELAAVSFPDILRNYKVMAAENIPENPLLYLYPNIPKDSAFTRYYSRPTEAAEPMELESASEAGYIQTELISVSEV</sequence>
<dbReference type="InterPro" id="IPR000980">
    <property type="entry name" value="SH2"/>
</dbReference>
<proteinExistence type="inferred from homology"/>
<dbReference type="PANTHER" id="PTHR11801">
    <property type="entry name" value="SIGNAL TRANSDUCER AND ACTIVATOR OF TRANSCRIPTION"/>
    <property type="match status" value="1"/>
</dbReference>